<evidence type="ECO:0000256" key="4">
    <source>
        <dbReference type="ARBA" id="ARBA00022475"/>
    </source>
</evidence>
<dbReference type="InterPro" id="IPR001734">
    <property type="entry name" value="Na/solute_symporter"/>
</dbReference>
<protein>
    <submittedName>
        <fullName evidence="13">Sodium-coupled monocarboxylate transporter 1</fullName>
    </submittedName>
</protein>
<evidence type="ECO:0000256" key="8">
    <source>
        <dbReference type="ARBA" id="ARBA00023065"/>
    </source>
</evidence>
<dbReference type="GO" id="GO:0015293">
    <property type="term" value="F:symporter activity"/>
    <property type="evidence" value="ECO:0007669"/>
    <property type="project" value="TreeGrafter"/>
</dbReference>
<proteinExistence type="inferred from homology"/>
<gene>
    <name evidence="13" type="ORF">ElyMa_004041200</name>
</gene>
<evidence type="ECO:0000256" key="2">
    <source>
        <dbReference type="ARBA" id="ARBA00006434"/>
    </source>
</evidence>
<feature type="transmembrane region" description="Helical" evidence="12">
    <location>
        <begin position="62"/>
        <end position="81"/>
    </location>
</feature>
<dbReference type="InterPro" id="IPR038377">
    <property type="entry name" value="Na/Glc_symporter_sf"/>
</dbReference>
<evidence type="ECO:0000256" key="11">
    <source>
        <dbReference type="RuleBase" id="RU362091"/>
    </source>
</evidence>
<comment type="subcellular location">
    <subcellularLocation>
        <location evidence="1">Cell membrane</location>
        <topology evidence="1">Multi-pass membrane protein</topology>
    </subcellularLocation>
</comment>
<keyword evidence="9 12" id="KW-0472">Membrane</keyword>
<sequence length="138" mass="15027">MSSEGPAPSGGAANQHQFHIMDYAVFGLTICISLGIGIFYAVMGTRKNTTTDYLVGGRAMNFLPTAISLLVSFESSIMMLGLPAETYVYGLQFAWFTAGMFCSQLLAVSVIVPMFHPLRITSAYEVTRTSIYNYRAVA</sequence>
<keyword evidence="3" id="KW-0813">Transport</keyword>
<dbReference type="Pfam" id="PF00474">
    <property type="entry name" value="SSF"/>
    <property type="match status" value="1"/>
</dbReference>
<dbReference type="PANTHER" id="PTHR42985">
    <property type="entry name" value="SODIUM-COUPLED MONOCARBOXYLATE TRANSPORTER"/>
    <property type="match status" value="1"/>
</dbReference>
<comment type="caution">
    <text evidence="13">The sequence shown here is derived from an EMBL/GenBank/DDBJ whole genome shotgun (WGS) entry which is preliminary data.</text>
</comment>
<comment type="similarity">
    <text evidence="2 11">Belongs to the sodium:solute symporter (SSF) (TC 2.A.21) family.</text>
</comment>
<dbReference type="PANTHER" id="PTHR42985:SF40">
    <property type="entry name" value="LD47995P-RELATED"/>
    <property type="match status" value="1"/>
</dbReference>
<dbReference type="EMBL" id="BMAT01008214">
    <property type="protein sequence ID" value="GFR80283.1"/>
    <property type="molecule type" value="Genomic_DNA"/>
</dbReference>
<keyword evidence="10" id="KW-0739">Sodium transport</keyword>
<organism evidence="13 14">
    <name type="scientific">Elysia marginata</name>
    <dbReference type="NCBI Taxonomy" id="1093978"/>
    <lineage>
        <taxon>Eukaryota</taxon>
        <taxon>Metazoa</taxon>
        <taxon>Spiralia</taxon>
        <taxon>Lophotrochozoa</taxon>
        <taxon>Mollusca</taxon>
        <taxon>Gastropoda</taxon>
        <taxon>Heterobranchia</taxon>
        <taxon>Euthyneura</taxon>
        <taxon>Panpulmonata</taxon>
        <taxon>Sacoglossa</taxon>
        <taxon>Placobranchoidea</taxon>
        <taxon>Plakobranchidae</taxon>
        <taxon>Elysia</taxon>
    </lineage>
</organism>
<evidence type="ECO:0000256" key="12">
    <source>
        <dbReference type="SAM" id="Phobius"/>
    </source>
</evidence>
<keyword evidence="4" id="KW-1003">Cell membrane</keyword>
<evidence type="ECO:0000256" key="10">
    <source>
        <dbReference type="ARBA" id="ARBA00023201"/>
    </source>
</evidence>
<evidence type="ECO:0000256" key="6">
    <source>
        <dbReference type="ARBA" id="ARBA00022989"/>
    </source>
</evidence>
<evidence type="ECO:0000256" key="3">
    <source>
        <dbReference type="ARBA" id="ARBA00022448"/>
    </source>
</evidence>
<dbReference type="AlphaFoldDB" id="A0AAV4G5L7"/>
<accession>A0AAV4G5L7</accession>
<keyword evidence="14" id="KW-1185">Reference proteome</keyword>
<dbReference type="Proteomes" id="UP000762676">
    <property type="component" value="Unassembled WGS sequence"/>
</dbReference>
<reference evidence="13 14" key="1">
    <citation type="journal article" date="2021" name="Elife">
        <title>Chloroplast acquisition without the gene transfer in kleptoplastic sea slugs, Plakobranchus ocellatus.</title>
        <authorList>
            <person name="Maeda T."/>
            <person name="Takahashi S."/>
            <person name="Yoshida T."/>
            <person name="Shimamura S."/>
            <person name="Takaki Y."/>
            <person name="Nagai Y."/>
            <person name="Toyoda A."/>
            <person name="Suzuki Y."/>
            <person name="Arimoto A."/>
            <person name="Ishii H."/>
            <person name="Satoh N."/>
            <person name="Nishiyama T."/>
            <person name="Hasebe M."/>
            <person name="Maruyama T."/>
            <person name="Minagawa J."/>
            <person name="Obokata J."/>
            <person name="Shigenobu S."/>
        </authorList>
    </citation>
    <scope>NUCLEOTIDE SEQUENCE [LARGE SCALE GENOMIC DNA]</scope>
</reference>
<dbReference type="Gene3D" id="1.20.1730.10">
    <property type="entry name" value="Sodium/glucose cotransporter"/>
    <property type="match status" value="1"/>
</dbReference>
<dbReference type="GO" id="GO:0005886">
    <property type="term" value="C:plasma membrane"/>
    <property type="evidence" value="ECO:0007669"/>
    <property type="project" value="UniProtKB-SubCell"/>
</dbReference>
<evidence type="ECO:0000313" key="13">
    <source>
        <dbReference type="EMBL" id="GFR80283.1"/>
    </source>
</evidence>
<name>A0AAV4G5L7_9GAST</name>
<evidence type="ECO:0000256" key="7">
    <source>
        <dbReference type="ARBA" id="ARBA00023053"/>
    </source>
</evidence>
<keyword evidence="8" id="KW-0406">Ion transport</keyword>
<evidence type="ECO:0000313" key="14">
    <source>
        <dbReference type="Proteomes" id="UP000762676"/>
    </source>
</evidence>
<evidence type="ECO:0000256" key="1">
    <source>
        <dbReference type="ARBA" id="ARBA00004651"/>
    </source>
</evidence>
<dbReference type="PROSITE" id="PS50283">
    <property type="entry name" value="NA_SOLUT_SYMP_3"/>
    <property type="match status" value="1"/>
</dbReference>
<feature type="transmembrane region" description="Helical" evidence="12">
    <location>
        <begin position="93"/>
        <end position="115"/>
    </location>
</feature>
<evidence type="ECO:0000256" key="9">
    <source>
        <dbReference type="ARBA" id="ARBA00023136"/>
    </source>
</evidence>
<evidence type="ECO:0000256" key="5">
    <source>
        <dbReference type="ARBA" id="ARBA00022692"/>
    </source>
</evidence>
<keyword evidence="7" id="KW-0915">Sodium</keyword>
<keyword evidence="6 12" id="KW-1133">Transmembrane helix</keyword>
<dbReference type="GO" id="GO:0006814">
    <property type="term" value="P:sodium ion transport"/>
    <property type="evidence" value="ECO:0007669"/>
    <property type="project" value="UniProtKB-KW"/>
</dbReference>
<keyword evidence="5 12" id="KW-0812">Transmembrane</keyword>
<feature type="transmembrane region" description="Helical" evidence="12">
    <location>
        <begin position="20"/>
        <end position="42"/>
    </location>
</feature>
<dbReference type="InterPro" id="IPR051163">
    <property type="entry name" value="Sodium:Solute_Symporter_SSF"/>
</dbReference>